<reference evidence="4" key="1">
    <citation type="journal article" date="2014" name="Proc. Natl. Acad. Sci. U.S.A.">
        <title>Extensive sampling of basidiomycete genomes demonstrates inadequacy of the white-rot/brown-rot paradigm for wood decay fungi.</title>
        <authorList>
            <person name="Riley R."/>
            <person name="Salamov A.A."/>
            <person name="Brown D.W."/>
            <person name="Nagy L.G."/>
            <person name="Floudas D."/>
            <person name="Held B.W."/>
            <person name="Levasseur A."/>
            <person name="Lombard V."/>
            <person name="Morin E."/>
            <person name="Otillar R."/>
            <person name="Lindquist E.A."/>
            <person name="Sun H."/>
            <person name="LaButti K.M."/>
            <person name="Schmutz J."/>
            <person name="Jabbour D."/>
            <person name="Luo H."/>
            <person name="Baker S.E."/>
            <person name="Pisabarro A.G."/>
            <person name="Walton J.D."/>
            <person name="Blanchette R.A."/>
            <person name="Henrissat B."/>
            <person name="Martin F."/>
            <person name="Cullen D."/>
            <person name="Hibbett D.S."/>
            <person name="Grigoriev I.V."/>
        </authorList>
    </citation>
    <scope>NUCLEOTIDE SEQUENCE [LARGE SCALE GENOMIC DNA]</scope>
    <source>
        <strain evidence="4">FD-172 SS1</strain>
    </source>
</reference>
<feature type="compositionally biased region" description="Pro residues" evidence="1">
    <location>
        <begin position="128"/>
        <end position="138"/>
    </location>
</feature>
<gene>
    <name evidence="3" type="ORF">BOTBODRAFT_282366</name>
</gene>
<proteinExistence type="predicted"/>
<evidence type="ECO:0000313" key="3">
    <source>
        <dbReference type="EMBL" id="KDQ15587.1"/>
    </source>
</evidence>
<dbReference type="STRING" id="930990.A0A067MUN2"/>
<organism evidence="3 4">
    <name type="scientific">Botryobasidium botryosum (strain FD-172 SS1)</name>
    <dbReference type="NCBI Taxonomy" id="930990"/>
    <lineage>
        <taxon>Eukaryota</taxon>
        <taxon>Fungi</taxon>
        <taxon>Dikarya</taxon>
        <taxon>Basidiomycota</taxon>
        <taxon>Agaricomycotina</taxon>
        <taxon>Agaricomycetes</taxon>
        <taxon>Cantharellales</taxon>
        <taxon>Botryobasidiaceae</taxon>
        <taxon>Botryobasidium</taxon>
    </lineage>
</organism>
<name>A0A067MUN2_BOTB1</name>
<dbReference type="AlphaFoldDB" id="A0A067MUN2"/>
<dbReference type="InParanoid" id="A0A067MUN2"/>
<evidence type="ECO:0000313" key="4">
    <source>
        <dbReference type="Proteomes" id="UP000027195"/>
    </source>
</evidence>
<dbReference type="EMBL" id="KL198031">
    <property type="protein sequence ID" value="KDQ15587.1"/>
    <property type="molecule type" value="Genomic_DNA"/>
</dbReference>
<accession>A0A067MUN2</accession>
<dbReference type="GO" id="GO:0016413">
    <property type="term" value="F:O-acetyltransferase activity"/>
    <property type="evidence" value="ECO:0007669"/>
    <property type="project" value="InterPro"/>
</dbReference>
<dbReference type="GO" id="GO:0005794">
    <property type="term" value="C:Golgi apparatus"/>
    <property type="evidence" value="ECO:0007669"/>
    <property type="project" value="TreeGrafter"/>
</dbReference>
<evidence type="ECO:0000256" key="1">
    <source>
        <dbReference type="SAM" id="MobiDB-lite"/>
    </source>
</evidence>
<feature type="transmembrane region" description="Helical" evidence="2">
    <location>
        <begin position="46"/>
        <end position="64"/>
    </location>
</feature>
<keyword evidence="2" id="KW-1133">Transmembrane helix</keyword>
<dbReference type="InterPro" id="IPR029962">
    <property type="entry name" value="TBL"/>
</dbReference>
<dbReference type="OrthoDB" id="630188at2759"/>
<feature type="region of interest" description="Disordered" evidence="1">
    <location>
        <begin position="95"/>
        <end position="151"/>
    </location>
</feature>
<dbReference type="PANTHER" id="PTHR32285:SF48">
    <property type="entry name" value="PROTEIN TRICHOME BIREFRINGENCE-LIKE 19"/>
    <property type="match status" value="1"/>
</dbReference>
<protein>
    <submittedName>
        <fullName evidence="3">Uncharacterized protein</fullName>
    </submittedName>
</protein>
<keyword evidence="4" id="KW-1185">Reference proteome</keyword>
<dbReference type="PANTHER" id="PTHR32285">
    <property type="entry name" value="PROTEIN TRICHOME BIREFRINGENCE-LIKE 9-RELATED"/>
    <property type="match status" value="1"/>
</dbReference>
<keyword evidence="2" id="KW-0812">Transmembrane</keyword>
<evidence type="ECO:0000256" key="2">
    <source>
        <dbReference type="SAM" id="Phobius"/>
    </source>
</evidence>
<sequence length="525" mass="57426">MLRRTAAQRLRFCFDPLDAFGSTDGYELLPLRADSGRSRPKARRNVFVGVVAALALVALFSFVSPADSGSESASPTSTLASSHAVPAQVEFVAAPLPDDDHTPSSLPPHTPSPAHTNTNISHADDTPPTRPHPKPPTSTSPTSHLPKVNTCTPSSYSAGHWAARPVPTEPGAASPVLPASGFTGCAANGNWDWHLGSEGGGQMGEYRTQAAGWVWAPGDGCVIDPLDGEKLLAELVEQGGWLLIGDSVTEEHFFSLSCILHGHVIATPDFNTVEGAWDRAMPQHLYLDPSSPLIPSLHFPPGFLLEETPLVTFRRNDLLLLPSEIIEMHRNLTNATTPPMGGHPTWDIDPAEYMTLFTDRSANYRTLVVSTGGHWTQAGTFFDPAGPPAIIELFTNAMKLWMRHMEETIVREKEAGRWGGREILVRSYTTGHPDCHDSRGPLSEAIKSDEEQPWNWGWMDQLNDNFESIVSNRSHPNIYFLAIDRPSNLRPDAHTTVDCLHISVGTGVIEGWTHYLLHFIKYLSS</sequence>
<dbReference type="HOGENOM" id="CLU_039311_0_0_1"/>
<keyword evidence="2" id="KW-0472">Membrane</keyword>
<dbReference type="Proteomes" id="UP000027195">
    <property type="component" value="Unassembled WGS sequence"/>
</dbReference>